<dbReference type="EMBL" id="CP001818">
    <property type="protein sequence ID" value="ACZ19094.1"/>
    <property type="molecule type" value="Genomic_DNA"/>
</dbReference>
<dbReference type="Proteomes" id="UP000002030">
    <property type="component" value="Chromosome"/>
</dbReference>
<dbReference type="InterPro" id="IPR011004">
    <property type="entry name" value="Trimer_LpxA-like_sf"/>
</dbReference>
<reference evidence="1 2" key="1">
    <citation type="journal article" date="2009" name="Stand. Genomic Sci.">
        <title>Complete genome sequence of Thermanaerovibrio acidaminovorans type strain (Su883).</title>
        <authorList>
            <person name="Chovatia M."/>
            <person name="Sikorski J."/>
            <person name="Schroder M."/>
            <person name="Lapidus A."/>
            <person name="Nolan M."/>
            <person name="Tice H."/>
            <person name="Glavina Del Rio T."/>
            <person name="Copeland A."/>
            <person name="Cheng J.F."/>
            <person name="Lucas S."/>
            <person name="Chen F."/>
            <person name="Bruce D."/>
            <person name="Goodwin L."/>
            <person name="Pitluck S."/>
            <person name="Ivanova N."/>
            <person name="Mavromatis K."/>
            <person name="Ovchinnikova G."/>
            <person name="Pati A."/>
            <person name="Chen A."/>
            <person name="Palaniappan K."/>
            <person name="Land M."/>
            <person name="Hauser L."/>
            <person name="Chang Y.J."/>
            <person name="Jeffries C.D."/>
            <person name="Chain P."/>
            <person name="Saunders E."/>
            <person name="Detter J.C."/>
            <person name="Brettin T."/>
            <person name="Rohde M."/>
            <person name="Goker M."/>
            <person name="Spring S."/>
            <person name="Bristow J."/>
            <person name="Markowitz V."/>
            <person name="Hugenholtz P."/>
            <person name="Kyrpides N.C."/>
            <person name="Klenk H.P."/>
            <person name="Eisen J.A."/>
        </authorList>
    </citation>
    <scope>NUCLEOTIDE SEQUENCE [LARGE SCALE GENOMIC DNA]</scope>
    <source>
        <strain evidence="2">ATCC 49978 / DSM 6589 / Su883</strain>
    </source>
</reference>
<dbReference type="PANTHER" id="PTHR13061">
    <property type="entry name" value="DYNACTIN SUBUNIT P25"/>
    <property type="match status" value="1"/>
</dbReference>
<keyword evidence="1" id="KW-0808">Transferase</keyword>
<protein>
    <submittedName>
        <fullName evidence="1">Transferase hexapeptide repeat protein</fullName>
    </submittedName>
</protein>
<evidence type="ECO:0000313" key="1">
    <source>
        <dbReference type="EMBL" id="ACZ19094.1"/>
    </source>
</evidence>
<dbReference type="OrthoDB" id="9803036at2"/>
<dbReference type="InterPro" id="IPR001451">
    <property type="entry name" value="Hexapep"/>
</dbReference>
<name>D1B9Z1_THEAS</name>
<dbReference type="EnsemblBacteria" id="ACZ19094">
    <property type="protein sequence ID" value="ACZ19094"/>
    <property type="gene ID" value="Taci_0861"/>
</dbReference>
<dbReference type="eggNOG" id="COG0663">
    <property type="taxonomic scope" value="Bacteria"/>
</dbReference>
<gene>
    <name evidence="1" type="ordered locus">Taci_0861</name>
</gene>
<dbReference type="InterPro" id="IPR047324">
    <property type="entry name" value="LbH_gamma_CA-like"/>
</dbReference>
<dbReference type="PANTHER" id="PTHR13061:SF29">
    <property type="entry name" value="GAMMA CARBONIC ANHYDRASE-LIKE 1, MITOCHONDRIAL-RELATED"/>
    <property type="match status" value="1"/>
</dbReference>
<dbReference type="Pfam" id="PF00132">
    <property type="entry name" value="Hexapep"/>
    <property type="match status" value="1"/>
</dbReference>
<dbReference type="STRING" id="525903.Taci_0861"/>
<sequence>MERENLLAFEGVMPQVDPEAYVAPTACLIGNVKVGKGASVWHGAVLRGDINRIEIGDRSNIQDGCIVHVTDQLPVVVEEDVTVGHGAILHGCTIKRGCLIAMRATVLDGAVVGEGSVIAAGAIVPEGAVIPPGSVVMGIPGKVVREVREKDREKLAFLSSSYVELSSRYKGRR</sequence>
<dbReference type="RefSeq" id="WP_012869609.1">
    <property type="nucleotide sequence ID" value="NC_013522.1"/>
</dbReference>
<dbReference type="Gene3D" id="2.160.10.10">
    <property type="entry name" value="Hexapeptide repeat proteins"/>
    <property type="match status" value="1"/>
</dbReference>
<keyword evidence="2" id="KW-1185">Reference proteome</keyword>
<dbReference type="AlphaFoldDB" id="D1B9Z1"/>
<proteinExistence type="predicted"/>
<dbReference type="HOGENOM" id="CLU_064827_4_1_0"/>
<dbReference type="SUPFAM" id="SSF51161">
    <property type="entry name" value="Trimeric LpxA-like enzymes"/>
    <property type="match status" value="1"/>
</dbReference>
<organism evidence="1 2">
    <name type="scientific">Thermanaerovibrio acidaminovorans (strain ATCC 49978 / DSM 6589 / Su883)</name>
    <name type="common">Selenomonas acidaminovorans</name>
    <dbReference type="NCBI Taxonomy" id="525903"/>
    <lineage>
        <taxon>Bacteria</taxon>
        <taxon>Thermotogati</taxon>
        <taxon>Synergistota</taxon>
        <taxon>Synergistia</taxon>
        <taxon>Synergistales</taxon>
        <taxon>Synergistaceae</taxon>
        <taxon>Thermanaerovibrio</taxon>
    </lineage>
</organism>
<dbReference type="InterPro" id="IPR050484">
    <property type="entry name" value="Transf_Hexapept/Carb_Anhydrase"/>
</dbReference>
<accession>D1B9Z1</accession>
<dbReference type="KEGG" id="tai:Taci_0861"/>
<evidence type="ECO:0000313" key="2">
    <source>
        <dbReference type="Proteomes" id="UP000002030"/>
    </source>
</evidence>
<dbReference type="GO" id="GO:0016740">
    <property type="term" value="F:transferase activity"/>
    <property type="evidence" value="ECO:0007669"/>
    <property type="project" value="UniProtKB-KW"/>
</dbReference>
<dbReference type="CDD" id="cd04645">
    <property type="entry name" value="LbH_gamma_CA_like"/>
    <property type="match status" value="1"/>
</dbReference>